<dbReference type="PANTHER" id="PTHR43669">
    <property type="entry name" value="5-KETO-D-GLUCONATE 5-REDUCTASE"/>
    <property type="match status" value="1"/>
</dbReference>
<dbReference type="InterPro" id="IPR020904">
    <property type="entry name" value="Sc_DH/Rdtase_CS"/>
</dbReference>
<dbReference type="InterPro" id="IPR036291">
    <property type="entry name" value="NAD(P)-bd_dom_sf"/>
</dbReference>
<dbReference type="Gene3D" id="3.40.50.720">
    <property type="entry name" value="NAD(P)-binding Rossmann-like Domain"/>
    <property type="match status" value="1"/>
</dbReference>
<dbReference type="PRINTS" id="PR00081">
    <property type="entry name" value="GDHRDH"/>
</dbReference>
<sequence length="249" mass="25788">MGIGAGSVVLLGGRSEIGLEVVTRLCRDGRPVVLAARRADGLDLQEQALRSAGAGAVHRLEFDADDLAGHAEVLARAVSVAGPVAVVVLAFGVLGDQARAEQDAGHAVAVVHTDYVAQVSALTHLAGLLRRQGSGQLVVFSSVAGWRVRRANYVYGSAKAGLDGFASGLGDALAGSGVGLLLVRPGFVVGRMTEGMSPAPFSSTPAQVADAVVAGLHAGREVVWVPGLLRWVAAVMRVTPRRVWRRLPR</sequence>
<evidence type="ECO:0000313" key="4">
    <source>
        <dbReference type="Proteomes" id="UP000470470"/>
    </source>
</evidence>
<dbReference type="AlphaFoldDB" id="A0A7K3W9Q2"/>
<dbReference type="GO" id="GO:0016491">
    <property type="term" value="F:oxidoreductase activity"/>
    <property type="evidence" value="ECO:0007669"/>
    <property type="project" value="UniProtKB-KW"/>
</dbReference>
<dbReference type="PANTHER" id="PTHR43669:SF6">
    <property type="entry name" value="DECAPRENYLPHOSPHORYL-2-KETO-BETA-D-ERYTHRO-PENTOSE REDUCTASE"/>
    <property type="match status" value="1"/>
</dbReference>
<protein>
    <submittedName>
        <fullName evidence="3">SDR family NAD(P)-dependent oxidoreductase</fullName>
    </submittedName>
</protein>
<keyword evidence="2" id="KW-0560">Oxidoreductase</keyword>
<dbReference type="InterPro" id="IPR002347">
    <property type="entry name" value="SDR_fam"/>
</dbReference>
<dbReference type="Pfam" id="PF00106">
    <property type="entry name" value="adh_short"/>
    <property type="match status" value="1"/>
</dbReference>
<dbReference type="Proteomes" id="UP000470470">
    <property type="component" value="Unassembled WGS sequence"/>
</dbReference>
<dbReference type="PROSITE" id="PS00061">
    <property type="entry name" value="ADH_SHORT"/>
    <property type="match status" value="1"/>
</dbReference>
<proteinExistence type="inferred from homology"/>
<organism evidence="3 4">
    <name type="scientific">Goekera deserti</name>
    <dbReference type="NCBI Taxonomy" id="2497753"/>
    <lineage>
        <taxon>Bacteria</taxon>
        <taxon>Bacillati</taxon>
        <taxon>Actinomycetota</taxon>
        <taxon>Actinomycetes</taxon>
        <taxon>Geodermatophilales</taxon>
        <taxon>Geodermatophilaceae</taxon>
        <taxon>Goekera</taxon>
    </lineage>
</organism>
<evidence type="ECO:0000256" key="1">
    <source>
        <dbReference type="ARBA" id="ARBA00006484"/>
    </source>
</evidence>
<name>A0A7K3W9Q2_9ACTN</name>
<keyword evidence="4" id="KW-1185">Reference proteome</keyword>
<reference evidence="3 4" key="1">
    <citation type="submission" date="2020-02" db="EMBL/GenBank/DDBJ databases">
        <title>The whole genome sequence of CPCC 205119.</title>
        <authorList>
            <person name="Jiang Z."/>
        </authorList>
    </citation>
    <scope>NUCLEOTIDE SEQUENCE [LARGE SCALE GENOMIC DNA]</scope>
    <source>
        <strain evidence="3 4">CPCC 205119</strain>
    </source>
</reference>
<dbReference type="RefSeq" id="WP_152731287.1">
    <property type="nucleotide sequence ID" value="NZ_JAABOZ010000009.1"/>
</dbReference>
<dbReference type="EMBL" id="JAAGWK010000002">
    <property type="protein sequence ID" value="NEL52570.1"/>
    <property type="molecule type" value="Genomic_DNA"/>
</dbReference>
<evidence type="ECO:0000256" key="2">
    <source>
        <dbReference type="ARBA" id="ARBA00023002"/>
    </source>
</evidence>
<gene>
    <name evidence="3" type="ORF">G1H19_00890</name>
</gene>
<comment type="caution">
    <text evidence="3">The sequence shown here is derived from an EMBL/GenBank/DDBJ whole genome shotgun (WGS) entry which is preliminary data.</text>
</comment>
<dbReference type="SUPFAM" id="SSF51735">
    <property type="entry name" value="NAD(P)-binding Rossmann-fold domains"/>
    <property type="match status" value="1"/>
</dbReference>
<accession>A0A7K3W9Q2</accession>
<comment type="similarity">
    <text evidence="1">Belongs to the short-chain dehydrogenases/reductases (SDR) family.</text>
</comment>
<evidence type="ECO:0000313" key="3">
    <source>
        <dbReference type="EMBL" id="NEL52570.1"/>
    </source>
</evidence>